<protein>
    <submittedName>
        <fullName evidence="3">Glycoside hydrolase family 15 protein</fullName>
    </submittedName>
</protein>
<dbReference type="Gene3D" id="1.50.10.10">
    <property type="match status" value="1"/>
</dbReference>
<accession>A0ABW2FV08</accession>
<dbReference type="EMBL" id="JBHTAJ010000018">
    <property type="protein sequence ID" value="MFC7180262.1"/>
    <property type="molecule type" value="Genomic_DNA"/>
</dbReference>
<evidence type="ECO:0000259" key="1">
    <source>
        <dbReference type="Pfam" id="PF00723"/>
    </source>
</evidence>
<evidence type="ECO:0000313" key="3">
    <source>
        <dbReference type="EMBL" id="MFC7180262.1"/>
    </source>
</evidence>
<evidence type="ECO:0000313" key="4">
    <source>
        <dbReference type="Proteomes" id="UP001596435"/>
    </source>
</evidence>
<comment type="caution">
    <text evidence="3">The sequence shown here is derived from an EMBL/GenBank/DDBJ whole genome shotgun (WGS) entry which is preliminary data.</text>
</comment>
<evidence type="ECO:0000259" key="2">
    <source>
        <dbReference type="Pfam" id="PF19291"/>
    </source>
</evidence>
<dbReference type="InterPro" id="IPR011613">
    <property type="entry name" value="GH15-like"/>
</dbReference>
<dbReference type="Proteomes" id="UP001596435">
    <property type="component" value="Unassembled WGS sequence"/>
</dbReference>
<sequence>MSDVPIEGYAMVSDCQTAALISTGGSVDWLCMPCFDARSVLGRLLDAEAGHWSIRPGEAFTTRRAYRDRTMVLRTDFRTDAGSVTLTDALAMGFGRRGHDLGKDAPHLLLRVAECTRGTVELVVEFAPRPEYGMIRPLLIPVDGGMRCHGGPDSLCLSSPVPFEITDRARGRVRLAAGDRVAFALQYTPAGGTPRLLSQDEIQALLDDTVLAWQSWSELHQTYEGRWEKEVRHSGRVLQALTFQPTGAIVAAPTTSLPETVGGVRNWDYRFAWVRDASFTLDALWVAACPDEAEAFFGWMAQAAANDPAHTHDMQIMFGIRGERDLTERELDHLSGWRGSRPVRVGNAAWRQRQLDVYGELLGAAHRLRAYLGGLDRPTRQFLSGLADLAAARWTEPDQGIWEVRSGPQHFVYSKLMCWVALARAIDLAEDLDAADRVPAWTRSREEIRAAIEEQAWSATAGAYTQAFGSDRLDASVLVMPIVGFTEAGSPRMRATIDAIRDRLTSPSGLVYRYLDTDDGLAGEEGTFLLCTFWLAQALAMAGETEAAIAYFERAAGVANDVGLLAEEIAPDGAGLLGNFPQAFSHIGLVNAAWAISEAEAARRAHRTS</sequence>
<dbReference type="Pfam" id="PF19291">
    <property type="entry name" value="TREH_N"/>
    <property type="match status" value="1"/>
</dbReference>
<dbReference type="SUPFAM" id="SSF48208">
    <property type="entry name" value="Six-hairpin glycosidases"/>
    <property type="match status" value="1"/>
</dbReference>
<name>A0ABW2FV08_9ACTN</name>
<dbReference type="PANTHER" id="PTHR31616:SF10">
    <property type="entry name" value="TREHALASE"/>
    <property type="match status" value="1"/>
</dbReference>
<dbReference type="InterPro" id="IPR012341">
    <property type="entry name" value="6hp_glycosidase-like_sf"/>
</dbReference>
<dbReference type="GO" id="GO:0016787">
    <property type="term" value="F:hydrolase activity"/>
    <property type="evidence" value="ECO:0007669"/>
    <property type="project" value="UniProtKB-KW"/>
</dbReference>
<keyword evidence="3" id="KW-0378">Hydrolase</keyword>
<feature type="domain" description="GH15-like" evidence="1">
    <location>
        <begin position="240"/>
        <end position="594"/>
    </location>
</feature>
<dbReference type="Pfam" id="PF00723">
    <property type="entry name" value="Glyco_hydro_15"/>
    <property type="match status" value="1"/>
</dbReference>
<gene>
    <name evidence="3" type="ORF">ACFQMG_11930</name>
</gene>
<organism evidence="3 4">
    <name type="scientific">Kitasatospora paranensis</name>
    <dbReference type="NCBI Taxonomy" id="258053"/>
    <lineage>
        <taxon>Bacteria</taxon>
        <taxon>Bacillati</taxon>
        <taxon>Actinomycetota</taxon>
        <taxon>Actinomycetes</taxon>
        <taxon>Kitasatosporales</taxon>
        <taxon>Streptomycetaceae</taxon>
        <taxon>Kitasatospora</taxon>
    </lineage>
</organism>
<proteinExistence type="predicted"/>
<keyword evidence="4" id="KW-1185">Reference proteome</keyword>
<dbReference type="PANTHER" id="PTHR31616">
    <property type="entry name" value="TREHALASE"/>
    <property type="match status" value="1"/>
</dbReference>
<dbReference type="InterPro" id="IPR045582">
    <property type="entry name" value="Trehalase-like_N"/>
</dbReference>
<dbReference type="InterPro" id="IPR008928">
    <property type="entry name" value="6-hairpin_glycosidase_sf"/>
</dbReference>
<feature type="domain" description="Trehalase-like N-terminal" evidence="2">
    <location>
        <begin position="4"/>
        <end position="168"/>
    </location>
</feature>
<reference evidence="4" key="1">
    <citation type="journal article" date="2019" name="Int. J. Syst. Evol. Microbiol.">
        <title>The Global Catalogue of Microorganisms (GCM) 10K type strain sequencing project: providing services to taxonomists for standard genome sequencing and annotation.</title>
        <authorList>
            <consortium name="The Broad Institute Genomics Platform"/>
            <consortium name="The Broad Institute Genome Sequencing Center for Infectious Disease"/>
            <person name="Wu L."/>
            <person name="Ma J."/>
        </authorList>
    </citation>
    <scope>NUCLEOTIDE SEQUENCE [LARGE SCALE GENOMIC DNA]</scope>
    <source>
        <strain evidence="4">CGMCC 1.12859</strain>
    </source>
</reference>
<dbReference type="RefSeq" id="WP_380231046.1">
    <property type="nucleotide sequence ID" value="NZ_JBHSVH010000002.1"/>
</dbReference>